<dbReference type="OrthoDB" id="1867012at2759"/>
<feature type="region of interest" description="Disordered" evidence="7">
    <location>
        <begin position="101"/>
        <end position="126"/>
    </location>
</feature>
<dbReference type="GO" id="GO:0003735">
    <property type="term" value="F:structural constituent of ribosome"/>
    <property type="evidence" value="ECO:0007669"/>
    <property type="project" value="InterPro"/>
</dbReference>
<keyword evidence="9" id="KW-1185">Reference proteome</keyword>
<keyword evidence="5" id="KW-0687">Ribonucleoprotein</keyword>
<dbReference type="PROSITE" id="PS00831">
    <property type="entry name" value="RIBOSOMAL_L27"/>
    <property type="match status" value="1"/>
</dbReference>
<dbReference type="Pfam" id="PF01016">
    <property type="entry name" value="Ribosomal_L27"/>
    <property type="match status" value="1"/>
</dbReference>
<dbReference type="AlphaFoldDB" id="D4CZU3"/>
<keyword evidence="3" id="KW-0689">Ribosomal protein</keyword>
<dbReference type="HOGENOM" id="CLU_062495_1_0_1"/>
<comment type="caution">
    <text evidence="8">The sequence shown here is derived from an EMBL/GenBank/DDBJ whole genome shotgun (WGS) entry which is preliminary data.</text>
</comment>
<gene>
    <name evidence="8" type="ORF">TRV_00336</name>
</gene>
<evidence type="ECO:0000256" key="6">
    <source>
        <dbReference type="ARBA" id="ARBA00035267"/>
    </source>
</evidence>
<proteinExistence type="inferred from homology"/>
<comment type="subcellular location">
    <subcellularLocation>
        <location evidence="1">Mitochondrion</location>
    </subcellularLocation>
</comment>
<dbReference type="GO" id="GO:0006412">
    <property type="term" value="P:translation"/>
    <property type="evidence" value="ECO:0007669"/>
    <property type="project" value="InterPro"/>
</dbReference>
<feature type="region of interest" description="Disordered" evidence="7">
    <location>
        <begin position="1"/>
        <end position="37"/>
    </location>
</feature>
<dbReference type="Proteomes" id="UP000008383">
    <property type="component" value="Unassembled WGS sequence"/>
</dbReference>
<dbReference type="FunFam" id="2.40.50.100:FF:000042">
    <property type="entry name" value="50S ribosomal protein L27"/>
    <property type="match status" value="1"/>
</dbReference>
<evidence type="ECO:0000256" key="3">
    <source>
        <dbReference type="ARBA" id="ARBA00022980"/>
    </source>
</evidence>
<organism evidence="8 9">
    <name type="scientific">Trichophyton verrucosum (strain HKI 0517)</name>
    <dbReference type="NCBI Taxonomy" id="663202"/>
    <lineage>
        <taxon>Eukaryota</taxon>
        <taxon>Fungi</taxon>
        <taxon>Dikarya</taxon>
        <taxon>Ascomycota</taxon>
        <taxon>Pezizomycotina</taxon>
        <taxon>Eurotiomycetes</taxon>
        <taxon>Eurotiomycetidae</taxon>
        <taxon>Onygenales</taxon>
        <taxon>Arthrodermataceae</taxon>
        <taxon>Trichophyton</taxon>
    </lineage>
</organism>
<dbReference type="KEGG" id="tve:TRV_00336"/>
<dbReference type="PANTHER" id="PTHR15893">
    <property type="entry name" value="RIBOSOMAL PROTEIN L27"/>
    <property type="match status" value="1"/>
</dbReference>
<dbReference type="PRINTS" id="PR00063">
    <property type="entry name" value="RIBOSOMALL27"/>
</dbReference>
<comment type="similarity">
    <text evidence="2">Belongs to the bacterial ribosomal protein bL27 family.</text>
</comment>
<keyword evidence="4" id="KW-0496">Mitochondrion</keyword>
<dbReference type="RefSeq" id="XP_003025467.1">
    <property type="nucleotide sequence ID" value="XM_003025421.1"/>
</dbReference>
<dbReference type="PANTHER" id="PTHR15893:SF0">
    <property type="entry name" value="LARGE RIBOSOMAL SUBUNIT PROTEIN BL27M"/>
    <property type="match status" value="1"/>
</dbReference>
<evidence type="ECO:0000256" key="5">
    <source>
        <dbReference type="ARBA" id="ARBA00023274"/>
    </source>
</evidence>
<evidence type="ECO:0000313" key="8">
    <source>
        <dbReference type="EMBL" id="EFE44856.1"/>
    </source>
</evidence>
<evidence type="ECO:0000256" key="7">
    <source>
        <dbReference type="SAM" id="MobiDB-lite"/>
    </source>
</evidence>
<evidence type="ECO:0000256" key="4">
    <source>
        <dbReference type="ARBA" id="ARBA00023128"/>
    </source>
</evidence>
<dbReference type="SUPFAM" id="SSF110324">
    <property type="entry name" value="Ribosomal L27 protein-like"/>
    <property type="match status" value="1"/>
</dbReference>
<evidence type="ECO:0000256" key="2">
    <source>
        <dbReference type="ARBA" id="ARBA00010797"/>
    </source>
</evidence>
<evidence type="ECO:0000313" key="9">
    <source>
        <dbReference type="Proteomes" id="UP000008383"/>
    </source>
</evidence>
<dbReference type="NCBIfam" id="TIGR00062">
    <property type="entry name" value="L27"/>
    <property type="match status" value="1"/>
</dbReference>
<evidence type="ECO:0000256" key="1">
    <source>
        <dbReference type="ARBA" id="ARBA00004173"/>
    </source>
</evidence>
<name>D4CZU3_TRIVH</name>
<reference evidence="9" key="1">
    <citation type="journal article" date="2011" name="Genome Biol.">
        <title>Comparative and functional genomics provide insights into the pathogenicity of dermatophytic fungi.</title>
        <authorList>
            <person name="Burmester A."/>
            <person name="Shelest E."/>
            <person name="Gloeckner G."/>
            <person name="Heddergott C."/>
            <person name="Schindler S."/>
            <person name="Staib P."/>
            <person name="Heidel A."/>
            <person name="Felder M."/>
            <person name="Petzold A."/>
            <person name="Szafranski K."/>
            <person name="Feuermann M."/>
            <person name="Pedruzzi I."/>
            <person name="Priebe S."/>
            <person name="Groth M."/>
            <person name="Winkler R."/>
            <person name="Li W."/>
            <person name="Kniemeyer O."/>
            <person name="Schroeckh V."/>
            <person name="Hertweck C."/>
            <person name="Hube B."/>
            <person name="White T.C."/>
            <person name="Platzer M."/>
            <person name="Guthke R."/>
            <person name="Heitman J."/>
            <person name="Woestemeyer J."/>
            <person name="Zipfel P.F."/>
            <person name="Monod M."/>
            <person name="Brakhage A.A."/>
        </authorList>
    </citation>
    <scope>NUCLEOTIDE SEQUENCE [LARGE SCALE GENOMIC DNA]</scope>
    <source>
        <strain evidence="9">HKI 0517</strain>
    </source>
</reference>
<protein>
    <recommendedName>
        <fullName evidence="6">Large ribosomal subunit protein bL27m</fullName>
    </recommendedName>
</protein>
<sequence length="304" mass="34292">MKKTVDSEQRISISTAPRSPKVEERVRSSSSSRTTGYTMLKPQLRAPVRLLEGVFAQCTAQTSSRSHLQVSRALTSSLLQSRLRPQPSSIISQLGQVRYASHNSQGSGANKHAKNSPGRRLGAKKTGGQAVVTGNIIFRQRGTKWFPGENVGMGRDHTIFALEKGYVQYYRDPERHPKRKYIGVVFNKDDKLPTPKNAVTRRRLSMVAVPRKTEEAPVEEPADSSKPVKLTLVASSSTGTYRSGYMHREANWEIGRAADKAGITVQEWKRKDRWTAWRRKLEKIKRVAQMKELKKKKKKIKVKA</sequence>
<dbReference type="GO" id="GO:0005762">
    <property type="term" value="C:mitochondrial large ribosomal subunit"/>
    <property type="evidence" value="ECO:0007669"/>
    <property type="project" value="TreeGrafter"/>
</dbReference>
<dbReference type="InterPro" id="IPR018261">
    <property type="entry name" value="Ribosomal_bL27_CS"/>
</dbReference>
<dbReference type="EMBL" id="ACYE01000019">
    <property type="protein sequence ID" value="EFE44856.1"/>
    <property type="molecule type" value="Genomic_DNA"/>
</dbReference>
<dbReference type="Gene3D" id="2.40.50.100">
    <property type="match status" value="1"/>
</dbReference>
<dbReference type="InterPro" id="IPR001684">
    <property type="entry name" value="Ribosomal_bL27"/>
</dbReference>
<accession>D4CZU3</accession>
<dbReference type="GeneID" id="9581703"/>